<evidence type="ECO:0008006" key="3">
    <source>
        <dbReference type="Google" id="ProtNLM"/>
    </source>
</evidence>
<proteinExistence type="predicted"/>
<evidence type="ECO:0000313" key="2">
    <source>
        <dbReference type="Proteomes" id="UP000289411"/>
    </source>
</evidence>
<gene>
    <name evidence="1" type="ORF">D3272_10690</name>
</gene>
<dbReference type="OrthoDB" id="1346484at2"/>
<name>A0A4Q2RF28_9HYPH</name>
<reference evidence="1 2" key="2">
    <citation type="submission" date="2019-02" db="EMBL/GenBank/DDBJ databases">
        <title>'Lichenibacterium ramalinii' gen. nov. sp. nov., 'Lichenibacterium minor' gen. nov. sp. nov.</title>
        <authorList>
            <person name="Pankratov T."/>
        </authorList>
    </citation>
    <scope>NUCLEOTIDE SEQUENCE [LARGE SCALE GENOMIC DNA]</scope>
    <source>
        <strain evidence="1 2">RmlP001</strain>
    </source>
</reference>
<dbReference type="RefSeq" id="WP_129219168.1">
    <property type="nucleotide sequence ID" value="NZ_QYBC01000008.1"/>
</dbReference>
<dbReference type="Proteomes" id="UP000289411">
    <property type="component" value="Unassembled WGS sequence"/>
</dbReference>
<sequence>MSHRSLVAALILVAIVMVAGVVHIASLLLLPRVAPEDAYARLAVFAAGDGLRVLPRAGLPGDPLPGRDPSVATAVCRYDLDRGPLRVSAAVDGRGFVALSLHSRSGIAFYGLDDRAENDGRLDFVLLTASQREAAQARDTAEGQTREVRVVAPEARGFILFDILPRLGSYAEAERGLASMRCSVERPV</sequence>
<dbReference type="AlphaFoldDB" id="A0A4Q2RF28"/>
<organism evidence="1 2">
    <name type="scientific">Lichenibacterium ramalinae</name>
    <dbReference type="NCBI Taxonomy" id="2316527"/>
    <lineage>
        <taxon>Bacteria</taxon>
        <taxon>Pseudomonadati</taxon>
        <taxon>Pseudomonadota</taxon>
        <taxon>Alphaproteobacteria</taxon>
        <taxon>Hyphomicrobiales</taxon>
        <taxon>Lichenihabitantaceae</taxon>
        <taxon>Lichenibacterium</taxon>
    </lineage>
</organism>
<dbReference type="EMBL" id="QYBC01000008">
    <property type="protein sequence ID" value="RYB04936.1"/>
    <property type="molecule type" value="Genomic_DNA"/>
</dbReference>
<keyword evidence="2" id="KW-1185">Reference proteome</keyword>
<protein>
    <recommendedName>
        <fullName evidence="3">DUF1254 domain-containing protein</fullName>
    </recommendedName>
</protein>
<reference evidence="1 2" key="1">
    <citation type="submission" date="2018-09" db="EMBL/GenBank/DDBJ databases">
        <authorList>
            <person name="Grouzdev D.S."/>
            <person name="Krutkina M.S."/>
        </authorList>
    </citation>
    <scope>NUCLEOTIDE SEQUENCE [LARGE SCALE GENOMIC DNA]</scope>
    <source>
        <strain evidence="1 2">RmlP001</strain>
    </source>
</reference>
<evidence type="ECO:0000313" key="1">
    <source>
        <dbReference type="EMBL" id="RYB04936.1"/>
    </source>
</evidence>
<accession>A0A4Q2RF28</accession>
<comment type="caution">
    <text evidence="1">The sequence shown here is derived from an EMBL/GenBank/DDBJ whole genome shotgun (WGS) entry which is preliminary data.</text>
</comment>